<accession>A0ABQ4S355</accession>
<reference evidence="2" key="1">
    <citation type="journal article" date="2021" name="Front. Microbiol.">
        <title>Comprehensive Comparative Genomics and Phenotyping of Methylobacterium Species.</title>
        <authorList>
            <person name="Alessa O."/>
            <person name="Ogura Y."/>
            <person name="Fujitani Y."/>
            <person name="Takami H."/>
            <person name="Hayashi T."/>
            <person name="Sahin N."/>
            <person name="Tani A."/>
        </authorList>
    </citation>
    <scope>NUCLEOTIDE SEQUENCE</scope>
    <source>
        <strain evidence="2">DSM 19015</strain>
    </source>
</reference>
<gene>
    <name evidence="2" type="ORF">OCOJLMKI_3338</name>
</gene>
<feature type="compositionally biased region" description="Basic and acidic residues" evidence="1">
    <location>
        <begin position="50"/>
        <end position="61"/>
    </location>
</feature>
<evidence type="ECO:0000313" key="2">
    <source>
        <dbReference type="EMBL" id="GJD96120.1"/>
    </source>
</evidence>
<feature type="compositionally biased region" description="Basic and acidic residues" evidence="1">
    <location>
        <begin position="13"/>
        <end position="22"/>
    </location>
</feature>
<evidence type="ECO:0000256" key="1">
    <source>
        <dbReference type="SAM" id="MobiDB-lite"/>
    </source>
</evidence>
<feature type="region of interest" description="Disordered" evidence="1">
    <location>
        <begin position="1"/>
        <end position="61"/>
    </location>
</feature>
<organism evidence="2 3">
    <name type="scientific">Methylobacterium iners</name>
    <dbReference type="NCBI Taxonomy" id="418707"/>
    <lineage>
        <taxon>Bacteria</taxon>
        <taxon>Pseudomonadati</taxon>
        <taxon>Pseudomonadota</taxon>
        <taxon>Alphaproteobacteria</taxon>
        <taxon>Hyphomicrobiales</taxon>
        <taxon>Methylobacteriaceae</taxon>
        <taxon>Methylobacterium</taxon>
    </lineage>
</organism>
<keyword evidence="3" id="KW-1185">Reference proteome</keyword>
<name>A0ABQ4S355_9HYPH</name>
<dbReference type="EMBL" id="BPQP01000055">
    <property type="protein sequence ID" value="GJD96120.1"/>
    <property type="molecule type" value="Genomic_DNA"/>
</dbReference>
<evidence type="ECO:0000313" key="3">
    <source>
        <dbReference type="Proteomes" id="UP001055125"/>
    </source>
</evidence>
<comment type="caution">
    <text evidence="2">The sequence shown here is derived from an EMBL/GenBank/DDBJ whole genome shotgun (WGS) entry which is preliminary data.</text>
</comment>
<protein>
    <submittedName>
        <fullName evidence="2">Uncharacterized protein</fullName>
    </submittedName>
</protein>
<reference evidence="2" key="2">
    <citation type="submission" date="2021-08" db="EMBL/GenBank/DDBJ databases">
        <authorList>
            <person name="Tani A."/>
            <person name="Ola A."/>
            <person name="Ogura Y."/>
            <person name="Katsura K."/>
            <person name="Hayashi T."/>
        </authorList>
    </citation>
    <scope>NUCLEOTIDE SEQUENCE</scope>
    <source>
        <strain evidence="2">DSM 19015</strain>
    </source>
</reference>
<sequence length="61" mass="6955">MSFVTTTVMNEGKIAKGKDRPIEANPYPADSRERADWLEGYNFDDAQMSVEREDPTDRSQS</sequence>
<dbReference type="Proteomes" id="UP001055125">
    <property type="component" value="Unassembled WGS sequence"/>
</dbReference>
<proteinExistence type="predicted"/>